<dbReference type="GeneID" id="68105490"/>
<sequence>MVRFTKLRDEEDDASSQETVITGHIGIADMGHTNHHHSTNNAAITTTKHEDGPLNTQTTPQTLPNPTNQSPTHHRDQPVPQIILSLSSSTISSPATLSDSLLSVSNPSVRTLHCNHHHIQHHHNKNPQFAKASDLKITVAPPTNHVQAHLLSHGSPNEQQQLHNISYHMERNDELSFTNEGYVIFHNSVNIHNDVANVREKGTHVLGNIRSQHHNSSDNLREESFHMGDEEQEYDLVTDKSLDKIESTNSLKTAGSEDEMKTLATNQKTALLTTNNVIAETCVSTPKKMIRTKSNVTDISSTSSQSSVMDPIDSSKRPASTEMSYKIPFAINAMRIT</sequence>
<dbReference type="AlphaFoldDB" id="A0AA88G669"/>
<organism evidence="2 3">
    <name type="scientific">Naegleria lovaniensis</name>
    <name type="common">Amoeba</name>
    <dbReference type="NCBI Taxonomy" id="51637"/>
    <lineage>
        <taxon>Eukaryota</taxon>
        <taxon>Discoba</taxon>
        <taxon>Heterolobosea</taxon>
        <taxon>Tetramitia</taxon>
        <taxon>Eutetramitia</taxon>
        <taxon>Vahlkampfiidae</taxon>
        <taxon>Naegleria</taxon>
    </lineage>
</organism>
<gene>
    <name evidence="2" type="ORF">C9374_013037</name>
</gene>
<feature type="region of interest" description="Disordered" evidence="1">
    <location>
        <begin position="296"/>
        <end position="319"/>
    </location>
</feature>
<accession>A0AA88G669</accession>
<keyword evidence="3" id="KW-1185">Reference proteome</keyword>
<dbReference type="RefSeq" id="XP_044542089.1">
    <property type="nucleotide sequence ID" value="XM_044688869.1"/>
</dbReference>
<dbReference type="Proteomes" id="UP000816034">
    <property type="component" value="Unassembled WGS sequence"/>
</dbReference>
<evidence type="ECO:0000313" key="3">
    <source>
        <dbReference type="Proteomes" id="UP000816034"/>
    </source>
</evidence>
<dbReference type="EMBL" id="PYSW02000064">
    <property type="protein sequence ID" value="KAG2372915.1"/>
    <property type="molecule type" value="Genomic_DNA"/>
</dbReference>
<evidence type="ECO:0000256" key="1">
    <source>
        <dbReference type="SAM" id="MobiDB-lite"/>
    </source>
</evidence>
<name>A0AA88G669_NAELO</name>
<evidence type="ECO:0000313" key="2">
    <source>
        <dbReference type="EMBL" id="KAG2372915.1"/>
    </source>
</evidence>
<feature type="compositionally biased region" description="Low complexity" evidence="1">
    <location>
        <begin position="53"/>
        <end position="71"/>
    </location>
</feature>
<reference evidence="2 3" key="1">
    <citation type="journal article" date="2018" name="BMC Genomics">
        <title>The genome of Naegleria lovaniensis, the basis for a comparative approach to unravel pathogenicity factors of the human pathogenic amoeba N. fowleri.</title>
        <authorList>
            <person name="Liechti N."/>
            <person name="Schurch N."/>
            <person name="Bruggmann R."/>
            <person name="Wittwer M."/>
        </authorList>
    </citation>
    <scope>NUCLEOTIDE SEQUENCE [LARGE SCALE GENOMIC DNA]</scope>
    <source>
        <strain evidence="2 3">ATCC 30569</strain>
    </source>
</reference>
<feature type="region of interest" description="Disordered" evidence="1">
    <location>
        <begin position="46"/>
        <end position="76"/>
    </location>
</feature>
<protein>
    <submittedName>
        <fullName evidence="2">Uncharacterized protein</fullName>
    </submittedName>
</protein>
<comment type="caution">
    <text evidence="2">The sequence shown here is derived from an EMBL/GenBank/DDBJ whole genome shotgun (WGS) entry which is preliminary data.</text>
</comment>
<proteinExistence type="predicted"/>